<organism evidence="1 2">
    <name type="scientific">Pseudomonas syringae pv. aptata</name>
    <dbReference type="NCBI Taxonomy" id="83167"/>
    <lineage>
        <taxon>Bacteria</taxon>
        <taxon>Pseudomonadati</taxon>
        <taxon>Pseudomonadota</taxon>
        <taxon>Gammaproteobacteria</taxon>
        <taxon>Pseudomonadales</taxon>
        <taxon>Pseudomonadaceae</taxon>
        <taxon>Pseudomonas</taxon>
        <taxon>Pseudomonas syringae</taxon>
    </lineage>
</organism>
<sequence length="150" mass="17105">MVFIKMSGMRFKYSESDGLSVFKNARFRNAIRKKLGGDYKAFPKTRFSENSTDVFGGAVVKVCYDANDEVKGVQLYHPEAEFYYFGKQLLGSNVEELELFFSSIGQSLIFDDDGTGFNAENNAIRFYVPDFDEFQKKARVECVYIDIAKA</sequence>
<evidence type="ECO:0000313" key="1">
    <source>
        <dbReference type="EMBL" id="RMU67574.1"/>
    </source>
</evidence>
<name>A0A3M5WCL5_PSEAP</name>
<evidence type="ECO:0000313" key="2">
    <source>
        <dbReference type="Proteomes" id="UP000274315"/>
    </source>
</evidence>
<dbReference type="AlphaFoldDB" id="A0A3M5WCL5"/>
<accession>A0A3M5WCL5</accession>
<comment type="caution">
    <text evidence="1">The sequence shown here is derived from an EMBL/GenBank/DDBJ whole genome shotgun (WGS) entry which is preliminary data.</text>
</comment>
<protein>
    <recommendedName>
        <fullName evidence="3">Hemolysin</fullName>
    </recommendedName>
</protein>
<reference evidence="1 2" key="1">
    <citation type="submission" date="2018-08" db="EMBL/GenBank/DDBJ databases">
        <title>Recombination of ecologically and evolutionarily significant loci maintains genetic cohesion in the Pseudomonas syringae species complex.</title>
        <authorList>
            <person name="Dillon M."/>
            <person name="Thakur S."/>
            <person name="Almeida R.N.D."/>
            <person name="Weir B.S."/>
            <person name="Guttman D.S."/>
        </authorList>
    </citation>
    <scope>NUCLEOTIDE SEQUENCE [LARGE SCALE GENOMIC DNA]</scope>
    <source>
        <strain evidence="1 2">ICMP 11935</strain>
    </source>
</reference>
<dbReference type="EMBL" id="RBUF01000750">
    <property type="protein sequence ID" value="RMU67574.1"/>
    <property type="molecule type" value="Genomic_DNA"/>
</dbReference>
<evidence type="ECO:0008006" key="3">
    <source>
        <dbReference type="Google" id="ProtNLM"/>
    </source>
</evidence>
<gene>
    <name evidence="1" type="ORF">ALP24_200018</name>
</gene>
<proteinExistence type="predicted"/>
<dbReference type="Proteomes" id="UP000274315">
    <property type="component" value="Unassembled WGS sequence"/>
</dbReference>